<dbReference type="RefSeq" id="WP_060823946.1">
    <property type="nucleotide sequence ID" value="NZ_AP014938.1"/>
</dbReference>
<feature type="compositionally biased region" description="Low complexity" evidence="1">
    <location>
        <begin position="10"/>
        <end position="20"/>
    </location>
</feature>
<dbReference type="AlphaFoldDB" id="A0A0K2RYC9"/>
<feature type="compositionally biased region" description="Low complexity" evidence="1">
    <location>
        <begin position="46"/>
        <end position="74"/>
    </location>
</feature>
<feature type="compositionally biased region" description="Polar residues" evidence="1">
    <location>
        <begin position="75"/>
        <end position="98"/>
    </location>
</feature>
<sequence length="238" mass="23667">MHPAQKHSNQTSTQTRSTLRTAKRYSPVALGATLLLALSACSGGTTTASPSATVVPSPSATSAKATPSPTRTATVTESTPTAGTVHTPTAAATVSPGTITTASPATTAQASAAASSSASAKANTSASAVAKASSTASLSSSDVQSAGGSCGSMDATGYLKHNATVQVTSGAVDCLFARELIRQFVVQNPAEVTDKANGERTVMSARCYWKPGDGADRATPECVSLDGGSTVITVKLTN</sequence>
<accession>A0A0K2RYC9</accession>
<feature type="region of interest" description="Disordered" evidence="1">
    <location>
        <begin position="1"/>
        <end position="22"/>
    </location>
</feature>
<dbReference type="EMBL" id="AP014938">
    <property type="protein sequence ID" value="BAS19790.1"/>
    <property type="molecule type" value="Genomic_DNA"/>
</dbReference>
<reference evidence="3" key="1">
    <citation type="submission" date="2015-08" db="EMBL/GenBank/DDBJ databases">
        <title>Complete genome sequence of Rothia mucilaginosa strain NUM-Rm6536.</title>
        <authorList>
            <person name="Nambu T."/>
        </authorList>
    </citation>
    <scope>NUCLEOTIDE SEQUENCE [LARGE SCALE GENOMIC DNA]</scope>
    <source>
        <strain evidence="3">NUM-Rm6536</strain>
    </source>
</reference>
<organism evidence="2">
    <name type="scientific">Rothia mucilaginosa</name>
    <dbReference type="NCBI Taxonomy" id="43675"/>
    <lineage>
        <taxon>Bacteria</taxon>
        <taxon>Bacillati</taxon>
        <taxon>Actinomycetota</taxon>
        <taxon>Actinomycetes</taxon>
        <taxon>Micrococcales</taxon>
        <taxon>Micrococcaceae</taxon>
        <taxon>Rothia</taxon>
    </lineage>
</organism>
<evidence type="ECO:0000313" key="3">
    <source>
        <dbReference type="Proteomes" id="UP000066203"/>
    </source>
</evidence>
<evidence type="ECO:0000256" key="1">
    <source>
        <dbReference type="SAM" id="MobiDB-lite"/>
    </source>
</evidence>
<dbReference type="PATRIC" id="fig|43675.28.peg.551"/>
<dbReference type="Proteomes" id="UP000066203">
    <property type="component" value="Chromosome"/>
</dbReference>
<feature type="region of interest" description="Disordered" evidence="1">
    <location>
        <begin position="46"/>
        <end position="98"/>
    </location>
</feature>
<proteinExistence type="predicted"/>
<protein>
    <submittedName>
        <fullName evidence="2">Uncharacterized protein</fullName>
    </submittedName>
</protein>
<evidence type="ECO:0000313" key="2">
    <source>
        <dbReference type="EMBL" id="BAS19790.1"/>
    </source>
</evidence>
<name>A0A0K2RYC9_9MICC</name>
<gene>
    <name evidence="2" type="ORF">RM6536_0543</name>
</gene>